<evidence type="ECO:0000256" key="9">
    <source>
        <dbReference type="ARBA" id="ARBA00023170"/>
    </source>
</evidence>
<protein>
    <submittedName>
        <fullName evidence="14">Uncharacterized protein</fullName>
    </submittedName>
</protein>
<dbReference type="Proteomes" id="UP000829354">
    <property type="component" value="Chromosome V"/>
</dbReference>
<dbReference type="PANTHER" id="PTHR45680:SF17">
    <property type="entry name" value="NUCLEAR HORMONE RECEPTOR FAMILY-RELATED"/>
    <property type="match status" value="1"/>
</dbReference>
<evidence type="ECO:0000313" key="15">
    <source>
        <dbReference type="Proteomes" id="UP000829354"/>
    </source>
</evidence>
<comment type="similarity">
    <text evidence="2">Belongs to the nuclear hormone receptor family.</text>
</comment>
<evidence type="ECO:0000256" key="10">
    <source>
        <dbReference type="ARBA" id="ARBA00023242"/>
    </source>
</evidence>
<keyword evidence="15" id="KW-1185">Reference proteome</keyword>
<dbReference type="Pfam" id="PF00104">
    <property type="entry name" value="Hormone_recep"/>
    <property type="match status" value="2"/>
</dbReference>
<organism evidence="14 15">
    <name type="scientific">Caenorhabditis briggsae</name>
    <dbReference type="NCBI Taxonomy" id="6238"/>
    <lineage>
        <taxon>Eukaryota</taxon>
        <taxon>Metazoa</taxon>
        <taxon>Ecdysozoa</taxon>
        <taxon>Nematoda</taxon>
        <taxon>Chromadorea</taxon>
        <taxon>Rhabditida</taxon>
        <taxon>Rhabditina</taxon>
        <taxon>Rhabditomorpha</taxon>
        <taxon>Rhabditoidea</taxon>
        <taxon>Rhabditidae</taxon>
        <taxon>Peloderinae</taxon>
        <taxon>Caenorhabditis</taxon>
    </lineage>
</organism>
<evidence type="ECO:0000256" key="8">
    <source>
        <dbReference type="ARBA" id="ARBA00023163"/>
    </source>
</evidence>
<evidence type="ECO:0000259" key="13">
    <source>
        <dbReference type="PROSITE" id="PS51843"/>
    </source>
</evidence>
<dbReference type="InterPro" id="IPR001628">
    <property type="entry name" value="Znf_hrmn_rcpt"/>
</dbReference>
<dbReference type="SMART" id="SM00399">
    <property type="entry name" value="ZnF_C4"/>
    <property type="match status" value="2"/>
</dbReference>
<dbReference type="GO" id="GO:0000978">
    <property type="term" value="F:RNA polymerase II cis-regulatory region sequence-specific DNA binding"/>
    <property type="evidence" value="ECO:0007669"/>
    <property type="project" value="InterPro"/>
</dbReference>
<dbReference type="CDD" id="cd06960">
    <property type="entry name" value="NR_DBD_HNF4A"/>
    <property type="match status" value="2"/>
</dbReference>
<dbReference type="InterPro" id="IPR049636">
    <property type="entry name" value="HNF4-like_DBD"/>
</dbReference>
<feature type="domain" description="NR LBD" evidence="13">
    <location>
        <begin position="488"/>
        <end position="740"/>
    </location>
</feature>
<evidence type="ECO:0000256" key="11">
    <source>
        <dbReference type="SAM" id="MobiDB-lite"/>
    </source>
</evidence>
<evidence type="ECO:0000313" key="14">
    <source>
        <dbReference type="EMBL" id="UMM37833.1"/>
    </source>
</evidence>
<dbReference type="AlphaFoldDB" id="A0AAE9F8U5"/>
<feature type="region of interest" description="Disordered" evidence="11">
    <location>
        <begin position="92"/>
        <end position="118"/>
    </location>
</feature>
<dbReference type="PROSITE" id="PS51843">
    <property type="entry name" value="NR_LBD"/>
    <property type="match status" value="1"/>
</dbReference>
<dbReference type="EMBL" id="CP092624">
    <property type="protein sequence ID" value="UMM37833.1"/>
    <property type="molecule type" value="Genomic_DNA"/>
</dbReference>
<keyword evidence="9" id="KW-0675">Receptor</keyword>
<feature type="domain" description="Nuclear receptor" evidence="12">
    <location>
        <begin position="15"/>
        <end position="93"/>
    </location>
</feature>
<keyword evidence="8" id="KW-0804">Transcription</keyword>
<dbReference type="Pfam" id="PF00105">
    <property type="entry name" value="zf-C4"/>
    <property type="match status" value="2"/>
</dbReference>
<dbReference type="GO" id="GO:0005634">
    <property type="term" value="C:nucleus"/>
    <property type="evidence" value="ECO:0007669"/>
    <property type="project" value="UniProtKB-SubCell"/>
</dbReference>
<dbReference type="GO" id="GO:0008270">
    <property type="term" value="F:zinc ion binding"/>
    <property type="evidence" value="ECO:0007669"/>
    <property type="project" value="UniProtKB-KW"/>
</dbReference>
<dbReference type="SUPFAM" id="SSF48508">
    <property type="entry name" value="Nuclear receptor ligand-binding domain"/>
    <property type="match status" value="2"/>
</dbReference>
<keyword evidence="6" id="KW-0805">Transcription regulation</keyword>
<evidence type="ECO:0000256" key="1">
    <source>
        <dbReference type="ARBA" id="ARBA00004123"/>
    </source>
</evidence>
<dbReference type="Gene3D" id="3.30.50.10">
    <property type="entry name" value="Erythroid Transcription Factor GATA-1, subunit A"/>
    <property type="match status" value="2"/>
</dbReference>
<sequence length="740" mass="85917">MSSTPSSSSTSSEIGADCKVCELNAHGVHFGVMCCRACAAFFRRTVVMGRQKKYQCRGGKEKCAVSSTDRYQCRLCRFNKCVELGMTPENVQWHRDSFPKPKKSSKIDDQKSENEKAESLVLGKPRTVMDLSKLSGKIRDILNEKSGGIDPKTKKMNSLEIADYCLRKWRNQQRPEEQMESVETLPIRQMFGIFEKQMIVVAEWLIQQPDFRLLDATERWQYFKAMWNMWRRFERFAMSVQMFGTRTIEQNKIAISCEQIITIGFHIDFTEITDIDNERVQKMFHGGIQKMLDQVAKPLFDLRPSSMEMAYMLTQMSWQVAEKPMSSVASPSDCSSESSTSPTTLNGPICKICGLTAHGLHFGVLTCRACAAFFRRTVVMERDKKYKCRGGEDRCAVSSTDRYQCRLCRFNKCVELGMTPENVQWNRDSIPTSRKRKEDEPIIPANDLKALSYPESSLLGKPRTIMDITILASKIKEILNEKSGGIDAITKKMNTLEIADYGLKKWRNQQRSEEKMEVLEVLPVRQMFAIFEKQMIVVAEWLIQQPDFRLLDATERWQFFKCVWNMWRRFERFEMSVKMFGMKTVNEKKFAISNEQVINVGFHIDFTEITDIPNEKVQQMFRDSMVKLFHEVAKPLFELRPSSVEMAYMLTQMSWQVAGKQMQGKVVEIGERVCDEMANNLHSYYLKEEMRSNYAGRLVRLMSVVNAVKKIHMERRKTMELARIFEVFKVEFSEPDIFDC</sequence>
<proteinExistence type="inferred from homology"/>
<evidence type="ECO:0000256" key="4">
    <source>
        <dbReference type="ARBA" id="ARBA00022771"/>
    </source>
</evidence>
<keyword evidence="4" id="KW-0863">Zinc-finger</keyword>
<evidence type="ECO:0000256" key="6">
    <source>
        <dbReference type="ARBA" id="ARBA00023015"/>
    </source>
</evidence>
<name>A0AAE9F8U5_CAEBR</name>
<evidence type="ECO:0000256" key="7">
    <source>
        <dbReference type="ARBA" id="ARBA00023125"/>
    </source>
</evidence>
<gene>
    <name evidence="14" type="ORF">L5515_009475</name>
</gene>
<keyword evidence="7" id="KW-0238">DNA-binding</keyword>
<keyword evidence="10" id="KW-0539">Nucleus</keyword>
<dbReference type="PRINTS" id="PR00047">
    <property type="entry name" value="STROIDFINGER"/>
</dbReference>
<dbReference type="Gene3D" id="1.10.565.10">
    <property type="entry name" value="Retinoid X Receptor"/>
    <property type="match status" value="2"/>
</dbReference>
<evidence type="ECO:0000259" key="12">
    <source>
        <dbReference type="PROSITE" id="PS51030"/>
    </source>
</evidence>
<dbReference type="SMART" id="SM00430">
    <property type="entry name" value="HOLI"/>
    <property type="match status" value="2"/>
</dbReference>
<reference evidence="14 15" key="1">
    <citation type="submission" date="2022-04" db="EMBL/GenBank/DDBJ databases">
        <title>Chromosome-level reference genomes for two strains of Caenorhabditis briggsae: an improved platform for comparative genomics.</title>
        <authorList>
            <person name="Stevens L."/>
            <person name="Andersen E."/>
        </authorList>
    </citation>
    <scope>NUCLEOTIDE SEQUENCE [LARGE SCALE GENOMIC DNA]</scope>
    <source>
        <strain evidence="14">VX34</strain>
        <tissue evidence="14">Whole-organism</tissue>
    </source>
</reference>
<dbReference type="PROSITE" id="PS51030">
    <property type="entry name" value="NUCLEAR_REC_DBD_2"/>
    <property type="match status" value="2"/>
</dbReference>
<evidence type="ECO:0000256" key="2">
    <source>
        <dbReference type="ARBA" id="ARBA00005993"/>
    </source>
</evidence>
<dbReference type="SUPFAM" id="SSF57716">
    <property type="entry name" value="Glucocorticoid receptor-like (DNA-binding domain)"/>
    <property type="match status" value="2"/>
</dbReference>
<evidence type="ECO:0000256" key="5">
    <source>
        <dbReference type="ARBA" id="ARBA00022833"/>
    </source>
</evidence>
<comment type="subcellular location">
    <subcellularLocation>
        <location evidence="1">Nucleus</location>
    </subcellularLocation>
</comment>
<dbReference type="GO" id="GO:0003700">
    <property type="term" value="F:DNA-binding transcription factor activity"/>
    <property type="evidence" value="ECO:0007669"/>
    <property type="project" value="InterPro"/>
</dbReference>
<accession>A0AAE9F8U5</accession>
<dbReference type="InterPro" id="IPR013088">
    <property type="entry name" value="Znf_NHR/GATA"/>
</dbReference>
<dbReference type="InterPro" id="IPR051152">
    <property type="entry name" value="C.elegans_Orphan_NR"/>
</dbReference>
<dbReference type="InterPro" id="IPR035500">
    <property type="entry name" value="NHR-like_dom_sf"/>
</dbReference>
<dbReference type="PANTHER" id="PTHR45680">
    <property type="entry name" value="NUCLEAR HORMONE RECEPTOR FAMILY"/>
    <property type="match status" value="1"/>
</dbReference>
<feature type="domain" description="Nuclear receptor" evidence="12">
    <location>
        <begin position="347"/>
        <end position="425"/>
    </location>
</feature>
<dbReference type="InterPro" id="IPR000536">
    <property type="entry name" value="Nucl_hrmn_rcpt_lig-bd"/>
</dbReference>
<keyword evidence="3" id="KW-0479">Metal-binding</keyword>
<keyword evidence="5" id="KW-0862">Zinc</keyword>
<evidence type="ECO:0000256" key="3">
    <source>
        <dbReference type="ARBA" id="ARBA00022723"/>
    </source>
</evidence>